<evidence type="ECO:0000256" key="3">
    <source>
        <dbReference type="ARBA" id="ARBA00022840"/>
    </source>
</evidence>
<dbReference type="SUPFAM" id="SSF52540">
    <property type="entry name" value="P-loop containing nucleoside triphosphate hydrolases"/>
    <property type="match status" value="1"/>
</dbReference>
<evidence type="ECO:0000313" key="6">
    <source>
        <dbReference type="Proteomes" id="UP000033066"/>
    </source>
</evidence>
<dbReference type="InterPro" id="IPR027417">
    <property type="entry name" value="P-loop_NTPase"/>
</dbReference>
<dbReference type="InterPro" id="IPR006500">
    <property type="entry name" value="Helicase_put_C_phage/plasmid"/>
</dbReference>
<name>A0A0E3WVU7_METBA</name>
<evidence type="ECO:0000259" key="4">
    <source>
        <dbReference type="PROSITE" id="PS51206"/>
    </source>
</evidence>
<dbReference type="PANTHER" id="PTHR35372">
    <property type="entry name" value="ATP BINDING PROTEIN-RELATED"/>
    <property type="match status" value="1"/>
</dbReference>
<protein>
    <recommendedName>
        <fullName evidence="4">SF3 helicase domain-containing protein</fullName>
    </recommendedName>
</protein>
<dbReference type="PANTHER" id="PTHR35372:SF2">
    <property type="entry name" value="SF3 HELICASE DOMAIN-CONTAINING PROTEIN"/>
    <property type="match status" value="1"/>
</dbReference>
<dbReference type="GO" id="GO:0016787">
    <property type="term" value="F:hydrolase activity"/>
    <property type="evidence" value="ECO:0007669"/>
    <property type="project" value="UniProtKB-KW"/>
</dbReference>
<sequence length="1027" mass="117511">MSLPAVNTDPEEFKKFHQLLTKGNPDYQPFYFPLVKNGKDPLPGISWKKNRKTFSEAYSLMREGFNIGIAGTDKDNLCIVDIDNLEAVGGAKTTLTVKSRKQIGRHCFYFTKDEPAQGEGAIFKNSAKQNIATENAGEVRSNWQYVVCSGSFVPCSEEEIRRIPEEDRIHAGKYRLCLESEVSNITYEELPEIYRTTLEERRATEIAASIKKIEKRQCKSWERQGQKNRSALFDLDIHDVTGRSNQPGKRFEMFAELHGSETGKNASISGDVLHCWRHNVSHNAITYLAVASGVSTCSQAGFPHGGGSSRVDVEDPYTQFTIWKYAKDHGYIPKSDPIPSKALIYCALNRELCTKEEITDGWKLPVSIYNRVLEDCKKEGIETGREPIKEKKRKQKIREGKPEKINVPFDVVAEHILENAHIFSMRDNKQIYLYKDGVYKNEDTEALLDTEIRNVHNEYYAKYWNEANPGFPLTHVPKATAKYVSEVLAYIRAYTHITRDSIEENQDRYINLKNGLFNLETWELEPHTPEIKLIRQIPVFYNEDAKCPQISKFLHDVVAEPDIDLLCEIAGYCLTTDCSHQKAFMLYGVGSNGKSVFLALLEALVGGENTSAESLQRLEFDKYRTAKLYGKLVNICGDIPDSKMHKSEVFKKLTSGLDLIDGENKYQDSFHFRNTAKLVFSANVLPEGKKDKAYYRRWVLVQFPNNFEGGKEDKTLITKLKDPEELSGFLNLALQGLKRLKENGKFSNDKSVEDTQREYEFNSNPIAAFMDECTKESQGDIDAIILYSTYTLWAEVSNKNATAYNQWGKELKKLGYENYRDNKPGTNCTKKVTYWCNIALIPEAQDRLNWKKDTQACPSFLLATDAEKMQLGQAGQALPLPQTCLVNKPYCHSCVFYTEVTDKKDENANKIENSLTNNLEACPKMHFFDSISDRTGLQDRYVDEPVLKQKKLISEQQNEEYSVKNLEYIRSFRADLKRLVSDGHNFSVDNIPSLLDEFNRRYPGYKQVLGYQTLLDEAERLCEWEWG</sequence>
<dbReference type="InterPro" id="IPR045455">
    <property type="entry name" value="NrS-1_pol-like_helicase"/>
</dbReference>
<evidence type="ECO:0000256" key="1">
    <source>
        <dbReference type="ARBA" id="ARBA00022741"/>
    </source>
</evidence>
<proteinExistence type="predicted"/>
<keyword evidence="1" id="KW-0547">Nucleotide-binding</keyword>
<dbReference type="InterPro" id="IPR014818">
    <property type="entry name" value="Phage/plasmid_primase_P4_C"/>
</dbReference>
<dbReference type="GO" id="GO:0005524">
    <property type="term" value="F:ATP binding"/>
    <property type="evidence" value="ECO:0007669"/>
    <property type="project" value="UniProtKB-KW"/>
</dbReference>
<dbReference type="PATRIC" id="fig|1434107.4.peg.134"/>
<keyword evidence="6" id="KW-1185">Reference proteome</keyword>
<dbReference type="Pfam" id="PF08706">
    <property type="entry name" value="D5_N"/>
    <property type="match status" value="1"/>
</dbReference>
<dbReference type="NCBIfam" id="TIGR01613">
    <property type="entry name" value="primase_Cterm"/>
    <property type="match status" value="1"/>
</dbReference>
<dbReference type="GeneID" id="25418699"/>
<dbReference type="RefSeq" id="WP_052723218.1">
    <property type="nucleotide sequence ID" value="NZ_CP009517.1"/>
</dbReference>
<dbReference type="KEGG" id="mbak:MSBR3_0112"/>
<feature type="domain" description="SF3 helicase" evidence="4">
    <location>
        <begin position="561"/>
        <end position="716"/>
    </location>
</feature>
<dbReference type="OrthoDB" id="131168at2157"/>
<dbReference type="Pfam" id="PF19263">
    <property type="entry name" value="DUF5906"/>
    <property type="match status" value="1"/>
</dbReference>
<dbReference type="AlphaFoldDB" id="A0A0E3WVU7"/>
<dbReference type="InterPro" id="IPR051620">
    <property type="entry name" value="ORF904-like_C"/>
</dbReference>
<dbReference type="EMBL" id="CP009517">
    <property type="protein sequence ID" value="AKB80690.1"/>
    <property type="molecule type" value="Genomic_DNA"/>
</dbReference>
<dbReference type="InterPro" id="IPR014015">
    <property type="entry name" value="Helicase_SF3_DNA-vir"/>
</dbReference>
<evidence type="ECO:0000313" key="5">
    <source>
        <dbReference type="EMBL" id="AKB80690.1"/>
    </source>
</evidence>
<evidence type="ECO:0000256" key="2">
    <source>
        <dbReference type="ARBA" id="ARBA00022801"/>
    </source>
</evidence>
<organism evidence="5 6">
    <name type="scientific">Methanosarcina barkeri 3</name>
    <dbReference type="NCBI Taxonomy" id="1434107"/>
    <lineage>
        <taxon>Archaea</taxon>
        <taxon>Methanobacteriati</taxon>
        <taxon>Methanobacteriota</taxon>
        <taxon>Stenosarchaea group</taxon>
        <taxon>Methanomicrobia</taxon>
        <taxon>Methanosarcinales</taxon>
        <taxon>Methanosarcinaceae</taxon>
        <taxon>Methanosarcina</taxon>
    </lineage>
</organism>
<gene>
    <name evidence="5" type="ORF">MSBR3_0112</name>
</gene>
<dbReference type="PROSITE" id="PS51206">
    <property type="entry name" value="SF3_HELICASE_1"/>
    <property type="match status" value="1"/>
</dbReference>
<dbReference type="Gene3D" id="3.40.50.300">
    <property type="entry name" value="P-loop containing nucleotide triphosphate hydrolases"/>
    <property type="match status" value="1"/>
</dbReference>
<accession>A0A0E3WVU7</accession>
<dbReference type="SMART" id="SM00885">
    <property type="entry name" value="D5_N"/>
    <property type="match status" value="1"/>
</dbReference>
<dbReference type="Proteomes" id="UP000033066">
    <property type="component" value="Chromosome"/>
</dbReference>
<keyword evidence="3" id="KW-0067">ATP-binding</keyword>
<dbReference type="HOGENOM" id="CLU_295053_0_0_2"/>
<reference evidence="5" key="1">
    <citation type="submission" date="2014-07" db="EMBL/GenBank/DDBJ databases">
        <title>Methanogenic archaea and the global carbon cycle.</title>
        <authorList>
            <person name="Henriksen J.R."/>
            <person name="Luke J."/>
            <person name="Reinhart S."/>
            <person name="Benedict M.N."/>
            <person name="Youngblut N.D."/>
            <person name="Metcalf M.E."/>
            <person name="Whitaker R.J."/>
            <person name="Metcalf W.W."/>
        </authorList>
    </citation>
    <scope>NUCLEOTIDE SEQUENCE [LARGE SCALE GENOMIC DNA]</scope>
    <source>
        <strain evidence="5">3</strain>
    </source>
</reference>
<keyword evidence="2" id="KW-0378">Hydrolase</keyword>